<evidence type="ECO:0000313" key="2">
    <source>
        <dbReference type="EMBL" id="MCI73303.1"/>
    </source>
</evidence>
<comment type="caution">
    <text evidence="2">The sequence shown here is derived from an EMBL/GenBank/DDBJ whole genome shotgun (WGS) entry which is preliminary data.</text>
</comment>
<name>A0A392UI62_9FABA</name>
<feature type="compositionally biased region" description="Polar residues" evidence="1">
    <location>
        <begin position="36"/>
        <end position="45"/>
    </location>
</feature>
<proteinExistence type="predicted"/>
<feature type="non-terminal residue" evidence="2">
    <location>
        <position position="1"/>
    </location>
</feature>
<sequence>SNSELPRSATYYLAQRAVKNLVPRFAQREIRRSESNTRNQAQARNLSWPRPISIPTTNDP</sequence>
<keyword evidence="3" id="KW-1185">Reference proteome</keyword>
<feature type="region of interest" description="Disordered" evidence="1">
    <location>
        <begin position="29"/>
        <end position="60"/>
    </location>
</feature>
<reference evidence="2 3" key="1">
    <citation type="journal article" date="2018" name="Front. Plant Sci.">
        <title>Red Clover (Trifolium pratense) and Zigzag Clover (T. medium) - A Picture of Genomic Similarities and Differences.</title>
        <authorList>
            <person name="Dluhosova J."/>
            <person name="Istvanek J."/>
            <person name="Nedelnik J."/>
            <person name="Repkova J."/>
        </authorList>
    </citation>
    <scope>NUCLEOTIDE SEQUENCE [LARGE SCALE GENOMIC DNA]</scope>
    <source>
        <strain evidence="3">cv. 10/8</strain>
        <tissue evidence="2">Leaf</tissue>
    </source>
</reference>
<dbReference type="Proteomes" id="UP000265520">
    <property type="component" value="Unassembled WGS sequence"/>
</dbReference>
<dbReference type="EMBL" id="LXQA010835677">
    <property type="protein sequence ID" value="MCI73303.1"/>
    <property type="molecule type" value="Genomic_DNA"/>
</dbReference>
<evidence type="ECO:0000313" key="3">
    <source>
        <dbReference type="Proteomes" id="UP000265520"/>
    </source>
</evidence>
<evidence type="ECO:0000256" key="1">
    <source>
        <dbReference type="SAM" id="MobiDB-lite"/>
    </source>
</evidence>
<dbReference type="AlphaFoldDB" id="A0A392UI62"/>
<organism evidence="2 3">
    <name type="scientific">Trifolium medium</name>
    <dbReference type="NCBI Taxonomy" id="97028"/>
    <lineage>
        <taxon>Eukaryota</taxon>
        <taxon>Viridiplantae</taxon>
        <taxon>Streptophyta</taxon>
        <taxon>Embryophyta</taxon>
        <taxon>Tracheophyta</taxon>
        <taxon>Spermatophyta</taxon>
        <taxon>Magnoliopsida</taxon>
        <taxon>eudicotyledons</taxon>
        <taxon>Gunneridae</taxon>
        <taxon>Pentapetalae</taxon>
        <taxon>rosids</taxon>
        <taxon>fabids</taxon>
        <taxon>Fabales</taxon>
        <taxon>Fabaceae</taxon>
        <taxon>Papilionoideae</taxon>
        <taxon>50 kb inversion clade</taxon>
        <taxon>NPAAA clade</taxon>
        <taxon>Hologalegina</taxon>
        <taxon>IRL clade</taxon>
        <taxon>Trifolieae</taxon>
        <taxon>Trifolium</taxon>
    </lineage>
</organism>
<accession>A0A392UI62</accession>
<protein>
    <submittedName>
        <fullName evidence="2">Uncharacterized protein</fullName>
    </submittedName>
</protein>